<name>A0ABU5NF22_9RICK</name>
<evidence type="ECO:0000313" key="1">
    <source>
        <dbReference type="EMBL" id="MEA0971782.1"/>
    </source>
</evidence>
<organism evidence="1 2">
    <name type="scientific">Candidatus Megaera venefica</name>
    <dbReference type="NCBI Taxonomy" id="2055910"/>
    <lineage>
        <taxon>Bacteria</taxon>
        <taxon>Pseudomonadati</taxon>
        <taxon>Pseudomonadota</taxon>
        <taxon>Alphaproteobacteria</taxon>
        <taxon>Rickettsiales</taxon>
        <taxon>Rickettsiaceae</taxon>
        <taxon>Candidatus Megaera</taxon>
    </lineage>
</organism>
<dbReference type="EMBL" id="JARJFB010000272">
    <property type="protein sequence ID" value="MEA0971782.1"/>
    <property type="molecule type" value="Genomic_DNA"/>
</dbReference>
<dbReference type="RefSeq" id="WP_322777706.1">
    <property type="nucleotide sequence ID" value="NZ_JARJFB010000272.1"/>
</dbReference>
<proteinExistence type="predicted"/>
<keyword evidence="2" id="KW-1185">Reference proteome</keyword>
<gene>
    <name evidence="1" type="ORF">Megvenef_01770</name>
</gene>
<reference evidence="1 2" key="1">
    <citation type="submission" date="2023-03" db="EMBL/GenBank/DDBJ databases">
        <title>Host association and intracellularity evolved multiple times independently in the Rickettsiales.</title>
        <authorList>
            <person name="Castelli M."/>
            <person name="Nardi T."/>
            <person name="Gammuto L."/>
            <person name="Bellinzona G."/>
            <person name="Sabaneyeva E."/>
            <person name="Potekhin A."/>
            <person name="Serra V."/>
            <person name="Petroni G."/>
            <person name="Sassera D."/>
        </authorList>
    </citation>
    <scope>NUCLEOTIDE SEQUENCE [LARGE SCALE GENOMIC DNA]</scope>
    <source>
        <strain evidence="1 2">Sr 2-6</strain>
    </source>
</reference>
<sequence length="73" mass="8370">MKPIDKEDTINKSILLNWLYSADKELSIIELGRWIEARTGGKYILIQKEQETDVAAMQLVAEHLNNKLNNGDK</sequence>
<evidence type="ECO:0000313" key="2">
    <source>
        <dbReference type="Proteomes" id="UP001291687"/>
    </source>
</evidence>
<comment type="caution">
    <text evidence="1">The sequence shown here is derived from an EMBL/GenBank/DDBJ whole genome shotgun (WGS) entry which is preliminary data.</text>
</comment>
<dbReference type="Proteomes" id="UP001291687">
    <property type="component" value="Unassembled WGS sequence"/>
</dbReference>
<protein>
    <submittedName>
        <fullName evidence="1">Uncharacterized protein</fullName>
    </submittedName>
</protein>
<accession>A0ABU5NF22</accession>